<dbReference type="AlphaFoldDB" id="A0AA39SUH2"/>
<comment type="caution">
    <text evidence="2">The sequence shown here is derived from an EMBL/GenBank/DDBJ whole genome shotgun (WGS) entry which is preliminary data.</text>
</comment>
<proteinExistence type="predicted"/>
<evidence type="ECO:0000313" key="2">
    <source>
        <dbReference type="EMBL" id="KAK0595694.1"/>
    </source>
</evidence>
<reference evidence="2" key="1">
    <citation type="journal article" date="2022" name="Plant J.">
        <title>Strategies of tolerance reflected in two North American maple genomes.</title>
        <authorList>
            <person name="McEvoy S.L."/>
            <person name="Sezen U.U."/>
            <person name="Trouern-Trend A."/>
            <person name="McMahon S.M."/>
            <person name="Schaberg P.G."/>
            <person name="Yang J."/>
            <person name="Wegrzyn J.L."/>
            <person name="Swenson N.G."/>
        </authorList>
    </citation>
    <scope>NUCLEOTIDE SEQUENCE</scope>
    <source>
        <strain evidence="2">NS2018</strain>
    </source>
</reference>
<feature type="region of interest" description="Disordered" evidence="1">
    <location>
        <begin position="73"/>
        <end position="146"/>
    </location>
</feature>
<reference evidence="2" key="2">
    <citation type="submission" date="2023-06" db="EMBL/GenBank/DDBJ databases">
        <authorList>
            <person name="Swenson N.G."/>
            <person name="Wegrzyn J.L."/>
            <person name="Mcevoy S.L."/>
        </authorList>
    </citation>
    <scope>NUCLEOTIDE SEQUENCE</scope>
    <source>
        <strain evidence="2">NS2018</strain>
        <tissue evidence="2">Leaf</tissue>
    </source>
</reference>
<name>A0AA39SUH2_ACESA</name>
<gene>
    <name evidence="2" type="ORF">LWI29_009123</name>
</gene>
<accession>A0AA39SUH2</accession>
<evidence type="ECO:0000313" key="3">
    <source>
        <dbReference type="Proteomes" id="UP001168877"/>
    </source>
</evidence>
<organism evidence="2 3">
    <name type="scientific">Acer saccharum</name>
    <name type="common">Sugar maple</name>
    <dbReference type="NCBI Taxonomy" id="4024"/>
    <lineage>
        <taxon>Eukaryota</taxon>
        <taxon>Viridiplantae</taxon>
        <taxon>Streptophyta</taxon>
        <taxon>Embryophyta</taxon>
        <taxon>Tracheophyta</taxon>
        <taxon>Spermatophyta</taxon>
        <taxon>Magnoliopsida</taxon>
        <taxon>eudicotyledons</taxon>
        <taxon>Gunneridae</taxon>
        <taxon>Pentapetalae</taxon>
        <taxon>rosids</taxon>
        <taxon>malvids</taxon>
        <taxon>Sapindales</taxon>
        <taxon>Sapindaceae</taxon>
        <taxon>Hippocastanoideae</taxon>
        <taxon>Acereae</taxon>
        <taxon>Acer</taxon>
    </lineage>
</organism>
<dbReference type="EMBL" id="JAUESC010000004">
    <property type="protein sequence ID" value="KAK0595694.1"/>
    <property type="molecule type" value="Genomic_DNA"/>
</dbReference>
<dbReference type="Proteomes" id="UP001168877">
    <property type="component" value="Unassembled WGS sequence"/>
</dbReference>
<protein>
    <submittedName>
        <fullName evidence="2">Uncharacterized protein</fullName>
    </submittedName>
</protein>
<sequence length="280" mass="29920">MKLPRVFDDMVDGDETLDGNRCVVGGVEATHDGFDGGGARLGHSFKDCTEPGPGKEATTEAMARLNVWLRTDSPPKRVTHRRGPFEKQSWGNKGGRPYNRADNGNWRAGATRKGTGNKPSESYAGDRSRNDGHKAGLGGDIHAQSSKFPDPNILASSSSSIPPISKTVKWKRAARSKGGLSDLGEINSLGKRRSLVLEDVVQFTSKRAKDGLSECGDAVRLAEGNFSLDNIDNAMGGFVTVAVEGVDTAAFLNLEAIRQVVTQPESVTSHEVLSLVSDSL</sequence>
<evidence type="ECO:0000256" key="1">
    <source>
        <dbReference type="SAM" id="MobiDB-lite"/>
    </source>
</evidence>
<feature type="compositionally biased region" description="Basic and acidic residues" evidence="1">
    <location>
        <begin position="124"/>
        <end position="134"/>
    </location>
</feature>
<keyword evidence="3" id="KW-1185">Reference proteome</keyword>